<keyword evidence="4" id="KW-1185">Reference proteome</keyword>
<evidence type="ECO:0000313" key="3">
    <source>
        <dbReference type="EMBL" id="QDT31796.1"/>
    </source>
</evidence>
<protein>
    <submittedName>
        <fullName evidence="3">50S ribosomal protein L7/L12</fullName>
    </submittedName>
</protein>
<sequence length="85" mass="9461">MTDLNDEQRQEILDAIKSGKKIQAIKSYREYTGQGLKESKEFIDRLTAQLLEEDPDAIQTSKVGCGTAMVAFSILVMLTYVGMVS</sequence>
<name>A0A517QJI5_9PLAN</name>
<dbReference type="KEGG" id="tpol:Mal48_10320"/>
<dbReference type="Proteomes" id="UP000315724">
    <property type="component" value="Chromosome"/>
</dbReference>
<dbReference type="GO" id="GO:0006412">
    <property type="term" value="P:translation"/>
    <property type="evidence" value="ECO:0007669"/>
    <property type="project" value="InterPro"/>
</dbReference>
<dbReference type="RefSeq" id="WP_145196643.1">
    <property type="nucleotide sequence ID" value="NZ_CP036267.1"/>
</dbReference>
<dbReference type="SUPFAM" id="SSF54736">
    <property type="entry name" value="ClpS-like"/>
    <property type="match status" value="1"/>
</dbReference>
<dbReference type="InterPro" id="IPR014719">
    <property type="entry name" value="Ribosomal_bL12_C/ClpS-like"/>
</dbReference>
<dbReference type="EMBL" id="CP036267">
    <property type="protein sequence ID" value="QDT31796.1"/>
    <property type="molecule type" value="Genomic_DNA"/>
</dbReference>
<proteinExistence type="predicted"/>
<reference evidence="3 4" key="1">
    <citation type="submission" date="2019-02" db="EMBL/GenBank/DDBJ databases">
        <title>Deep-cultivation of Planctomycetes and their phenomic and genomic characterization uncovers novel biology.</title>
        <authorList>
            <person name="Wiegand S."/>
            <person name="Jogler M."/>
            <person name="Boedeker C."/>
            <person name="Pinto D."/>
            <person name="Vollmers J."/>
            <person name="Rivas-Marin E."/>
            <person name="Kohn T."/>
            <person name="Peeters S.H."/>
            <person name="Heuer A."/>
            <person name="Rast P."/>
            <person name="Oberbeckmann S."/>
            <person name="Bunk B."/>
            <person name="Jeske O."/>
            <person name="Meyerdierks A."/>
            <person name="Storesund J.E."/>
            <person name="Kallscheuer N."/>
            <person name="Luecker S."/>
            <person name="Lage O.M."/>
            <person name="Pohl T."/>
            <person name="Merkel B.J."/>
            <person name="Hornburger P."/>
            <person name="Mueller R.-W."/>
            <person name="Bruemmer F."/>
            <person name="Labrenz M."/>
            <person name="Spormann A.M."/>
            <person name="Op den Camp H."/>
            <person name="Overmann J."/>
            <person name="Amann R."/>
            <person name="Jetten M.S.M."/>
            <person name="Mascher T."/>
            <person name="Medema M.H."/>
            <person name="Devos D.P."/>
            <person name="Kaster A.-K."/>
            <person name="Ovreas L."/>
            <person name="Rohde M."/>
            <person name="Galperin M.Y."/>
            <person name="Jogler C."/>
        </authorList>
    </citation>
    <scope>NUCLEOTIDE SEQUENCE [LARGE SCALE GENOMIC DNA]</scope>
    <source>
        <strain evidence="3 4">Mal48</strain>
    </source>
</reference>
<feature type="transmembrane region" description="Helical" evidence="1">
    <location>
        <begin position="63"/>
        <end position="83"/>
    </location>
</feature>
<dbReference type="InterPro" id="IPR013823">
    <property type="entry name" value="Ribosomal_bL12_C"/>
</dbReference>
<organism evidence="3 4">
    <name type="scientific">Thalassoglobus polymorphus</name>
    <dbReference type="NCBI Taxonomy" id="2527994"/>
    <lineage>
        <taxon>Bacteria</taxon>
        <taxon>Pseudomonadati</taxon>
        <taxon>Planctomycetota</taxon>
        <taxon>Planctomycetia</taxon>
        <taxon>Planctomycetales</taxon>
        <taxon>Planctomycetaceae</taxon>
        <taxon>Thalassoglobus</taxon>
    </lineage>
</organism>
<dbReference type="Gene3D" id="3.30.1390.10">
    <property type="match status" value="1"/>
</dbReference>
<feature type="domain" description="Large ribosomal subunit protein bL12 C-terminal" evidence="2">
    <location>
        <begin position="13"/>
        <end position="52"/>
    </location>
</feature>
<accession>A0A517QJI5</accession>
<keyword evidence="1" id="KW-0472">Membrane</keyword>
<dbReference type="Pfam" id="PF00542">
    <property type="entry name" value="Ribosomal_L12"/>
    <property type="match status" value="1"/>
</dbReference>
<evidence type="ECO:0000313" key="4">
    <source>
        <dbReference type="Proteomes" id="UP000315724"/>
    </source>
</evidence>
<gene>
    <name evidence="3" type="primary">rplL_1</name>
    <name evidence="3" type="ORF">Mal48_10320</name>
</gene>
<evidence type="ECO:0000256" key="1">
    <source>
        <dbReference type="SAM" id="Phobius"/>
    </source>
</evidence>
<evidence type="ECO:0000259" key="2">
    <source>
        <dbReference type="Pfam" id="PF00542"/>
    </source>
</evidence>
<dbReference type="GO" id="GO:0003735">
    <property type="term" value="F:structural constituent of ribosome"/>
    <property type="evidence" value="ECO:0007669"/>
    <property type="project" value="InterPro"/>
</dbReference>
<keyword evidence="3" id="KW-0687">Ribonucleoprotein</keyword>
<keyword evidence="1" id="KW-1133">Transmembrane helix</keyword>
<keyword evidence="1" id="KW-0812">Transmembrane</keyword>
<keyword evidence="3" id="KW-0689">Ribosomal protein</keyword>
<dbReference type="GO" id="GO:0005840">
    <property type="term" value="C:ribosome"/>
    <property type="evidence" value="ECO:0007669"/>
    <property type="project" value="UniProtKB-KW"/>
</dbReference>
<dbReference type="AlphaFoldDB" id="A0A517QJI5"/>
<dbReference type="OrthoDB" id="214992at2"/>